<dbReference type="GO" id="GO:0032259">
    <property type="term" value="P:methylation"/>
    <property type="evidence" value="ECO:0007669"/>
    <property type="project" value="UniProtKB-KW"/>
</dbReference>
<dbReference type="SUPFAM" id="SSF53335">
    <property type="entry name" value="S-adenosyl-L-methionine-dependent methyltransferases"/>
    <property type="match status" value="1"/>
</dbReference>
<organism evidence="2 3">
    <name type="scientific">Lipingzhangella rawalii</name>
    <dbReference type="NCBI Taxonomy" id="2055835"/>
    <lineage>
        <taxon>Bacteria</taxon>
        <taxon>Bacillati</taxon>
        <taxon>Actinomycetota</taxon>
        <taxon>Actinomycetes</taxon>
        <taxon>Streptosporangiales</taxon>
        <taxon>Nocardiopsidaceae</taxon>
        <taxon>Lipingzhangella</taxon>
    </lineage>
</organism>
<gene>
    <name evidence="2" type="ORF">RIF23_14660</name>
</gene>
<dbReference type="PANTHER" id="PTHR18895:SF74">
    <property type="entry name" value="MTRF1L RELEASE FACTOR GLUTAMINE METHYLTRANSFERASE"/>
    <property type="match status" value="1"/>
</dbReference>
<protein>
    <submittedName>
        <fullName evidence="2">Methyltransferase</fullName>
    </submittedName>
</protein>
<dbReference type="InterPro" id="IPR025714">
    <property type="entry name" value="Methyltranfer_dom"/>
</dbReference>
<proteinExistence type="predicted"/>
<keyword evidence="2" id="KW-0489">Methyltransferase</keyword>
<dbReference type="InterPro" id="IPR029063">
    <property type="entry name" value="SAM-dependent_MTases_sf"/>
</dbReference>
<keyword evidence="2" id="KW-0808">Transferase</keyword>
<accession>A0ABU2H898</accession>
<evidence type="ECO:0000313" key="2">
    <source>
        <dbReference type="EMBL" id="MDS1271538.1"/>
    </source>
</evidence>
<evidence type="ECO:0000259" key="1">
    <source>
        <dbReference type="Pfam" id="PF13847"/>
    </source>
</evidence>
<dbReference type="EMBL" id="JAVLVT010000006">
    <property type="protein sequence ID" value="MDS1271538.1"/>
    <property type="molecule type" value="Genomic_DNA"/>
</dbReference>
<dbReference type="Proteomes" id="UP001250214">
    <property type="component" value="Unassembled WGS sequence"/>
</dbReference>
<dbReference type="CDD" id="cd02440">
    <property type="entry name" value="AdoMet_MTases"/>
    <property type="match status" value="1"/>
</dbReference>
<keyword evidence="3" id="KW-1185">Reference proteome</keyword>
<comment type="caution">
    <text evidence="2">The sequence shown here is derived from an EMBL/GenBank/DDBJ whole genome shotgun (WGS) entry which is preliminary data.</text>
</comment>
<sequence>MSEKYKQVILNEVGEFIDDLYSDERPSEFKLLGLRWTLLKGVYDPSTDPAAWLDVKKLPYPAGGRFLEMGCGAGMASVYGALRGCTEVVAVDMVPEALENTRVNAERHGVADRVRTVQSDLFTGIDSAERFDLIYWGSPFIEPPEGYTSDDAHPAYFDMGYVSHRRFLREARDYLSPGGRLFLGFGSEGNWELLNQIATEIGLRTSVVAATSYIEEDEDNEADEAGVLEFGAWLVEFLPAGHE</sequence>
<dbReference type="Gene3D" id="3.40.50.150">
    <property type="entry name" value="Vaccinia Virus protein VP39"/>
    <property type="match status" value="1"/>
</dbReference>
<dbReference type="PANTHER" id="PTHR18895">
    <property type="entry name" value="HEMK METHYLTRANSFERASE"/>
    <property type="match status" value="1"/>
</dbReference>
<dbReference type="Pfam" id="PF13847">
    <property type="entry name" value="Methyltransf_31"/>
    <property type="match status" value="1"/>
</dbReference>
<dbReference type="InterPro" id="IPR050320">
    <property type="entry name" value="N5-glutamine_MTase"/>
</dbReference>
<feature type="domain" description="Methyltransferase" evidence="1">
    <location>
        <begin position="63"/>
        <end position="182"/>
    </location>
</feature>
<dbReference type="RefSeq" id="WP_310913089.1">
    <property type="nucleotide sequence ID" value="NZ_JAVLVT010000006.1"/>
</dbReference>
<reference evidence="3" key="1">
    <citation type="submission" date="2023-07" db="EMBL/GenBank/DDBJ databases">
        <title>Novel species in the genus Lipingzhangella isolated from Sambhar Salt Lake.</title>
        <authorList>
            <person name="Jiya N."/>
            <person name="Kajale S."/>
            <person name="Sharma A."/>
        </authorList>
    </citation>
    <scope>NUCLEOTIDE SEQUENCE [LARGE SCALE GENOMIC DNA]</scope>
    <source>
        <strain evidence="3">LS1_29</strain>
    </source>
</reference>
<name>A0ABU2H898_9ACTN</name>
<dbReference type="GO" id="GO:0008168">
    <property type="term" value="F:methyltransferase activity"/>
    <property type="evidence" value="ECO:0007669"/>
    <property type="project" value="UniProtKB-KW"/>
</dbReference>
<evidence type="ECO:0000313" key="3">
    <source>
        <dbReference type="Proteomes" id="UP001250214"/>
    </source>
</evidence>